<keyword evidence="4" id="KW-0175">Coiled coil</keyword>
<feature type="compositionally biased region" description="Basic residues" evidence="6">
    <location>
        <begin position="182"/>
        <end position="210"/>
    </location>
</feature>
<organism evidence="7 8">
    <name type="scientific">Popillia japonica</name>
    <name type="common">Japanese beetle</name>
    <dbReference type="NCBI Taxonomy" id="7064"/>
    <lineage>
        <taxon>Eukaryota</taxon>
        <taxon>Metazoa</taxon>
        <taxon>Ecdysozoa</taxon>
        <taxon>Arthropoda</taxon>
        <taxon>Hexapoda</taxon>
        <taxon>Insecta</taxon>
        <taxon>Pterygota</taxon>
        <taxon>Neoptera</taxon>
        <taxon>Endopterygota</taxon>
        <taxon>Coleoptera</taxon>
        <taxon>Polyphaga</taxon>
        <taxon>Scarabaeiformia</taxon>
        <taxon>Scarabaeidae</taxon>
        <taxon>Rutelinae</taxon>
        <taxon>Popillia</taxon>
    </lineage>
</organism>
<name>A0AAW1HG40_POPJA</name>
<evidence type="ECO:0000256" key="5">
    <source>
        <dbReference type="ARBA" id="ARBA00023242"/>
    </source>
</evidence>
<evidence type="ECO:0000256" key="1">
    <source>
        <dbReference type="ARBA" id="ARBA00004604"/>
    </source>
</evidence>
<reference evidence="7 8" key="1">
    <citation type="journal article" date="2024" name="BMC Genomics">
        <title>De novo assembly and annotation of Popillia japonica's genome with initial clues to its potential as an invasive pest.</title>
        <authorList>
            <person name="Cucini C."/>
            <person name="Boschi S."/>
            <person name="Funari R."/>
            <person name="Cardaioli E."/>
            <person name="Iannotti N."/>
            <person name="Marturano G."/>
            <person name="Paoli F."/>
            <person name="Bruttini M."/>
            <person name="Carapelli A."/>
            <person name="Frati F."/>
            <person name="Nardi F."/>
        </authorList>
    </citation>
    <scope>NUCLEOTIDE SEQUENCE [LARGE SCALE GENOMIC DNA]</scope>
    <source>
        <strain evidence="7">DMR45628</strain>
    </source>
</reference>
<accession>A0AAW1HG40</accession>
<comment type="similarity">
    <text evidence="2">Belongs to the RRP17 family.</text>
</comment>
<feature type="compositionally biased region" description="Polar residues" evidence="6">
    <location>
        <begin position="163"/>
        <end position="173"/>
    </location>
</feature>
<evidence type="ECO:0000256" key="4">
    <source>
        <dbReference type="ARBA" id="ARBA00023054"/>
    </source>
</evidence>
<feature type="region of interest" description="Disordered" evidence="6">
    <location>
        <begin position="34"/>
        <end position="56"/>
    </location>
</feature>
<keyword evidence="8" id="KW-1185">Reference proteome</keyword>
<protein>
    <recommendedName>
        <fullName evidence="3">Nucleolar protein 12</fullName>
    </recommendedName>
</protein>
<evidence type="ECO:0000256" key="2">
    <source>
        <dbReference type="ARBA" id="ARBA00007175"/>
    </source>
</evidence>
<dbReference type="PANTHER" id="PTHR14577">
    <property type="entry name" value="NUCLEOLAR PROTEIN 12"/>
    <property type="match status" value="1"/>
</dbReference>
<evidence type="ECO:0000256" key="6">
    <source>
        <dbReference type="SAM" id="MobiDB-lite"/>
    </source>
</evidence>
<feature type="region of interest" description="Disordered" evidence="6">
    <location>
        <begin position="160"/>
        <end position="210"/>
    </location>
</feature>
<proteinExistence type="inferred from homology"/>
<keyword evidence="5" id="KW-0539">Nucleus</keyword>
<gene>
    <name evidence="7" type="ORF">QE152_g40494</name>
</gene>
<dbReference type="GO" id="GO:0005730">
    <property type="term" value="C:nucleolus"/>
    <property type="evidence" value="ECO:0007669"/>
    <property type="project" value="UniProtKB-SubCell"/>
</dbReference>
<dbReference type="InterPro" id="IPR019186">
    <property type="entry name" value="Nucleolar_protein_12"/>
</dbReference>
<feature type="compositionally biased region" description="Basic and acidic residues" evidence="6">
    <location>
        <begin position="46"/>
        <end position="56"/>
    </location>
</feature>
<feature type="compositionally biased region" description="Basic residues" evidence="6">
    <location>
        <begin position="34"/>
        <end position="45"/>
    </location>
</feature>
<sequence length="210" mass="24874">MSMSTKKFKKAKNRSNKINLVFDEEKRKEFLTGFHKRKQQRKKKAQEKLENQLKEERKRLKSEIKESYKKLVVSNRLIPELPESIQNEYEDDEVTVQIMDLSSNVTNEDKEINSNKTAEDKTTKKIEIPGMELTLDNNQTVNVPNKQFSSEKQIKHLLKKTATKNVQKSSIFQKKNKLERNKQRKKSLQQKAQKRKQGKGLRNKHKNVRH</sequence>
<dbReference type="AlphaFoldDB" id="A0AAW1HG40"/>
<evidence type="ECO:0000256" key="3">
    <source>
        <dbReference type="ARBA" id="ARBA00015520"/>
    </source>
</evidence>
<dbReference type="GO" id="GO:0019843">
    <property type="term" value="F:rRNA binding"/>
    <property type="evidence" value="ECO:0007669"/>
    <property type="project" value="TreeGrafter"/>
</dbReference>
<dbReference type="PANTHER" id="PTHR14577:SF0">
    <property type="entry name" value="NUCLEOLAR PROTEIN 12"/>
    <property type="match status" value="1"/>
</dbReference>
<comment type="subcellular location">
    <subcellularLocation>
        <location evidence="1">Nucleus</location>
        <location evidence="1">Nucleolus</location>
    </subcellularLocation>
</comment>
<dbReference type="Pfam" id="PF09805">
    <property type="entry name" value="Nop25"/>
    <property type="match status" value="1"/>
</dbReference>
<dbReference type="EMBL" id="JASPKY010001192">
    <property type="protein sequence ID" value="KAK9675264.1"/>
    <property type="molecule type" value="Genomic_DNA"/>
</dbReference>
<evidence type="ECO:0000313" key="8">
    <source>
        <dbReference type="Proteomes" id="UP001458880"/>
    </source>
</evidence>
<evidence type="ECO:0000313" key="7">
    <source>
        <dbReference type="EMBL" id="KAK9675264.1"/>
    </source>
</evidence>
<comment type="caution">
    <text evidence="7">The sequence shown here is derived from an EMBL/GenBank/DDBJ whole genome shotgun (WGS) entry which is preliminary data.</text>
</comment>
<dbReference type="Proteomes" id="UP001458880">
    <property type="component" value="Unassembled WGS sequence"/>
</dbReference>